<dbReference type="Proteomes" id="UP001595989">
    <property type="component" value="Unassembled WGS sequence"/>
</dbReference>
<organism evidence="2 3">
    <name type="scientific">Virgibacillus kekensis</name>
    <dbReference type="NCBI Taxonomy" id="202261"/>
    <lineage>
        <taxon>Bacteria</taxon>
        <taxon>Bacillati</taxon>
        <taxon>Bacillota</taxon>
        <taxon>Bacilli</taxon>
        <taxon>Bacillales</taxon>
        <taxon>Bacillaceae</taxon>
        <taxon>Virgibacillus</taxon>
    </lineage>
</organism>
<protein>
    <recommendedName>
        <fullName evidence="1">YkoP-like domain-containing protein</fullName>
    </recommendedName>
</protein>
<reference evidence="3" key="1">
    <citation type="journal article" date="2019" name="Int. J. Syst. Evol. Microbiol.">
        <title>The Global Catalogue of Microorganisms (GCM) 10K type strain sequencing project: providing services to taxonomists for standard genome sequencing and annotation.</title>
        <authorList>
            <consortium name="The Broad Institute Genomics Platform"/>
            <consortium name="The Broad Institute Genome Sequencing Center for Infectious Disease"/>
            <person name="Wu L."/>
            <person name="Ma J."/>
        </authorList>
    </citation>
    <scope>NUCLEOTIDE SEQUENCE [LARGE SCALE GENOMIC DNA]</scope>
    <source>
        <strain evidence="3">CGMCC 4.7426</strain>
    </source>
</reference>
<gene>
    <name evidence="2" type="ORF">ACFO3D_04695</name>
</gene>
<dbReference type="InterPro" id="IPR054467">
    <property type="entry name" value="YkoP-like_dom"/>
</dbReference>
<evidence type="ECO:0000259" key="1">
    <source>
        <dbReference type="Pfam" id="PF22790"/>
    </source>
</evidence>
<dbReference type="EMBL" id="JBHSFU010000004">
    <property type="protein sequence ID" value="MFC4557504.1"/>
    <property type="molecule type" value="Genomic_DNA"/>
</dbReference>
<evidence type="ECO:0000313" key="2">
    <source>
        <dbReference type="EMBL" id="MFC4557504.1"/>
    </source>
</evidence>
<dbReference type="Pfam" id="PF22790">
    <property type="entry name" value="YkoP"/>
    <property type="match status" value="1"/>
</dbReference>
<comment type="caution">
    <text evidence="2">The sequence shown here is derived from an EMBL/GenBank/DDBJ whole genome shotgun (WGS) entry which is preliminary data.</text>
</comment>
<dbReference type="RefSeq" id="WP_390293478.1">
    <property type="nucleotide sequence ID" value="NZ_JBHSFU010000004.1"/>
</dbReference>
<name>A0ABV9DFA6_9BACI</name>
<feature type="domain" description="YkoP-like" evidence="1">
    <location>
        <begin position="2"/>
        <end position="177"/>
    </location>
</feature>
<proteinExistence type="predicted"/>
<sequence>MKNYLLGAWNAIDPIYYGISRLHYVPDQEDNNTLFRVRLTRYKGYSVVLSDGTVISKDDLLIKLHLHNVRMISELAAVESDIKKAVLIYHRVRDGLPGLAKFLASHDRGNEIKGVIGITTLCRGAERLGFEKVTIRSRPYSLYKKMTLLPIKHIANTKLDLDPAYLFMSKQQLLSKYPT</sequence>
<evidence type="ECO:0000313" key="3">
    <source>
        <dbReference type="Proteomes" id="UP001595989"/>
    </source>
</evidence>
<accession>A0ABV9DFA6</accession>
<keyword evidence="3" id="KW-1185">Reference proteome</keyword>